<organism evidence="3 5">
    <name type="scientific">Bacteroides caecimuris</name>
    <dbReference type="NCBI Taxonomy" id="1796613"/>
    <lineage>
        <taxon>Bacteria</taxon>
        <taxon>Pseudomonadati</taxon>
        <taxon>Bacteroidota</taxon>
        <taxon>Bacteroidia</taxon>
        <taxon>Bacteroidales</taxon>
        <taxon>Bacteroidaceae</taxon>
        <taxon>Bacteroides</taxon>
    </lineage>
</organism>
<evidence type="ECO:0000259" key="2">
    <source>
        <dbReference type="Pfam" id="PF01833"/>
    </source>
</evidence>
<dbReference type="SUPFAM" id="SSF81296">
    <property type="entry name" value="E set domains"/>
    <property type="match status" value="1"/>
</dbReference>
<evidence type="ECO:0000313" key="3">
    <source>
        <dbReference type="EMBL" id="ANU56310.1"/>
    </source>
</evidence>
<dbReference type="CDD" id="cd00603">
    <property type="entry name" value="IPT_PCSR"/>
    <property type="match status" value="1"/>
</dbReference>
<accession>A0A1C7GXJ5</accession>
<dbReference type="InterPro" id="IPR011042">
    <property type="entry name" value="6-blade_b-propeller_TolB-like"/>
</dbReference>
<evidence type="ECO:0000313" key="4">
    <source>
        <dbReference type="EMBL" id="TGY31965.1"/>
    </source>
</evidence>
<dbReference type="PANTHER" id="PTHR13833">
    <property type="match status" value="1"/>
</dbReference>
<dbReference type="Gene3D" id="2.60.40.10">
    <property type="entry name" value="Immunoglobulins"/>
    <property type="match status" value="1"/>
</dbReference>
<evidence type="ECO:0000313" key="5">
    <source>
        <dbReference type="Proteomes" id="UP000092631"/>
    </source>
</evidence>
<reference evidence="5" key="1">
    <citation type="submission" date="2016-04" db="EMBL/GenBank/DDBJ databases">
        <title>Complete Genome Sequences of Twelve Strains of a Stable Defined Moderately Diverse Mouse Microbiota 2 (sDMDMm2).</title>
        <authorList>
            <person name="Uchimura Y."/>
            <person name="Wyss M."/>
            <person name="Brugiroux S."/>
            <person name="Limenitakis J.P."/>
            <person name="Stecher B."/>
            <person name="McCoy K.D."/>
            <person name="Macpherson A.J."/>
        </authorList>
    </citation>
    <scope>NUCLEOTIDE SEQUENCE [LARGE SCALE GENOMIC DNA]</scope>
    <source>
        <strain evidence="5">I48</strain>
    </source>
</reference>
<dbReference type="PANTHER" id="PTHR13833:SF71">
    <property type="entry name" value="NHL DOMAIN-CONTAINING PROTEIN"/>
    <property type="match status" value="1"/>
</dbReference>
<dbReference type="SUPFAM" id="SSF63829">
    <property type="entry name" value="Calcium-dependent phosphotriesterase"/>
    <property type="match status" value="1"/>
</dbReference>
<evidence type="ECO:0000313" key="6">
    <source>
        <dbReference type="Proteomes" id="UP000309566"/>
    </source>
</evidence>
<dbReference type="EMBL" id="CP015401">
    <property type="protein sequence ID" value="ANU56310.1"/>
    <property type="molecule type" value="Genomic_DNA"/>
</dbReference>
<dbReference type="AlphaFoldDB" id="A0A1C7GXJ5"/>
<gene>
    <name evidence="3" type="ORF">A4V03_00940</name>
    <name evidence="4" type="ORF">E5353_12320</name>
</gene>
<dbReference type="Gene3D" id="2.120.10.30">
    <property type="entry name" value="TolB, C-terminal domain"/>
    <property type="match status" value="1"/>
</dbReference>
<dbReference type="RefSeq" id="WP_065537600.1">
    <property type="nucleotide sequence ID" value="NZ_CAJUNY010000095.1"/>
</dbReference>
<reference evidence="4 6" key="3">
    <citation type="submission" date="2019-04" db="EMBL/GenBank/DDBJ databases">
        <title>Microbes associate with the intestines of laboratory mice.</title>
        <authorList>
            <person name="Navarre W."/>
            <person name="Wong E."/>
            <person name="Huang K."/>
            <person name="Tropini C."/>
            <person name="Ng K."/>
            <person name="Yu B."/>
        </authorList>
    </citation>
    <scope>NUCLEOTIDE SEQUENCE [LARGE SCALE GENOMIC DNA]</scope>
    <source>
        <strain evidence="4 6">NM63_1-25</strain>
    </source>
</reference>
<dbReference type="InterPro" id="IPR001258">
    <property type="entry name" value="NHL_repeat"/>
</dbReference>
<dbReference type="InterPro" id="IPR014756">
    <property type="entry name" value="Ig_E-set"/>
</dbReference>
<dbReference type="InterPro" id="IPR013783">
    <property type="entry name" value="Ig-like_fold"/>
</dbReference>
<dbReference type="InterPro" id="IPR002909">
    <property type="entry name" value="IPT_dom"/>
</dbReference>
<dbReference type="GeneID" id="82185698"/>
<dbReference type="Pfam" id="PF01436">
    <property type="entry name" value="NHL"/>
    <property type="match status" value="1"/>
</dbReference>
<protein>
    <submittedName>
        <fullName evidence="3">Phospholipase</fullName>
    </submittedName>
</protein>
<accession>A0A4S2CU77</accession>
<dbReference type="Pfam" id="PF01833">
    <property type="entry name" value="TIG"/>
    <property type="match status" value="1"/>
</dbReference>
<evidence type="ECO:0000256" key="1">
    <source>
        <dbReference type="ARBA" id="ARBA00022737"/>
    </source>
</evidence>
<dbReference type="OrthoDB" id="791543at2"/>
<name>A0A1C7GXJ5_9BACE</name>
<dbReference type="Proteomes" id="UP000309566">
    <property type="component" value="Unassembled WGS sequence"/>
</dbReference>
<dbReference type="EMBL" id="SRYX01000048">
    <property type="protein sequence ID" value="TGY31965.1"/>
    <property type="molecule type" value="Genomic_DNA"/>
</dbReference>
<dbReference type="Proteomes" id="UP000092631">
    <property type="component" value="Chromosome"/>
</dbReference>
<keyword evidence="1" id="KW-0677">Repeat</keyword>
<proteinExistence type="predicted"/>
<sequence length="451" mass="50200">MKFNLSNIKFGLSLFIVISAFWGCDNKLAPMNQYQVTPPDLSKRSVFESFSPDSGGIGTQLIIRGKNFGSDPEYVTVTVNNKIAPIVRMDDEMIYAIVPARADTGYVRLYIGKGDNVEEYASDSKFRYQFKRNVTTMVGQQGMKGRDDGPYAASKLQRTWFLLTDKDGTVFFIDEGRGTDKNGALRRARNGEVETLVQCSTGPFQSPTALAFSPNQDTLYISNYCFTDETNTRTDFNILYVTREGGFVDVRGLSRGTKIGTTGIAVHPKTGEVFFSNKGDGYIWRYVGPGFEDYEKLFQVNNATSVETRMMFNPEGTILYVVVCNRHCIYKVPYDATTRTFGIPSLFVGAWDESGYMNGSGATVRLNQPRQPAFDEDGNMFVPEKSAHIIRKITPAGVASLYAGIPEQSGFGDGLPELAKFNSPECVTVYPDNSVYVADRENHVIRRVTVE</sequence>
<dbReference type="KEGG" id="bcae:A4V03_00940"/>
<keyword evidence="5" id="KW-1185">Reference proteome</keyword>
<reference evidence="3" key="2">
    <citation type="submission" date="2017-04" db="EMBL/GenBank/DDBJ databases">
        <title>Complete Genome Sequences of Twelve Strains of a Stable Defined Moderately Diverse Mouse Microbiota 2 (sDMDMm2).</title>
        <authorList>
            <person name="Uchimura Y."/>
            <person name="Wyss M."/>
            <person name="Brugiroux S."/>
            <person name="Limenitakis J.P."/>
            <person name="Stecher B."/>
            <person name="McCoy K.D."/>
            <person name="Macpherson A.J."/>
        </authorList>
    </citation>
    <scope>NUCLEOTIDE SEQUENCE</scope>
    <source>
        <strain evidence="3">I48</strain>
    </source>
</reference>
<feature type="domain" description="IPT/TIG" evidence="2">
    <location>
        <begin position="46"/>
        <end position="126"/>
    </location>
</feature>